<evidence type="ECO:0000313" key="3">
    <source>
        <dbReference type="Proteomes" id="UP000823388"/>
    </source>
</evidence>
<evidence type="ECO:0000313" key="2">
    <source>
        <dbReference type="EMBL" id="KAG2554007.1"/>
    </source>
</evidence>
<proteinExistence type="predicted"/>
<name>A0A8T0NWP9_PANVG</name>
<accession>A0A8T0NWP9</accession>
<comment type="caution">
    <text evidence="2">The sequence shown here is derived from an EMBL/GenBank/DDBJ whole genome shotgun (WGS) entry which is preliminary data.</text>
</comment>
<feature type="region of interest" description="Disordered" evidence="1">
    <location>
        <begin position="69"/>
        <end position="99"/>
    </location>
</feature>
<protein>
    <submittedName>
        <fullName evidence="2">Uncharacterized protein</fullName>
    </submittedName>
</protein>
<reference evidence="2" key="1">
    <citation type="submission" date="2020-05" db="EMBL/GenBank/DDBJ databases">
        <title>WGS assembly of Panicum virgatum.</title>
        <authorList>
            <person name="Lovell J.T."/>
            <person name="Jenkins J."/>
            <person name="Shu S."/>
            <person name="Juenger T.E."/>
            <person name="Schmutz J."/>
        </authorList>
    </citation>
    <scope>NUCLEOTIDE SEQUENCE</scope>
    <source>
        <strain evidence="2">AP13</strain>
    </source>
</reference>
<organism evidence="2 3">
    <name type="scientific">Panicum virgatum</name>
    <name type="common">Blackwell switchgrass</name>
    <dbReference type="NCBI Taxonomy" id="38727"/>
    <lineage>
        <taxon>Eukaryota</taxon>
        <taxon>Viridiplantae</taxon>
        <taxon>Streptophyta</taxon>
        <taxon>Embryophyta</taxon>
        <taxon>Tracheophyta</taxon>
        <taxon>Spermatophyta</taxon>
        <taxon>Magnoliopsida</taxon>
        <taxon>Liliopsida</taxon>
        <taxon>Poales</taxon>
        <taxon>Poaceae</taxon>
        <taxon>PACMAD clade</taxon>
        <taxon>Panicoideae</taxon>
        <taxon>Panicodae</taxon>
        <taxon>Paniceae</taxon>
        <taxon>Panicinae</taxon>
        <taxon>Panicum</taxon>
        <taxon>Panicum sect. Hiantes</taxon>
    </lineage>
</organism>
<dbReference type="Proteomes" id="UP000823388">
    <property type="component" value="Chromosome 9K"/>
</dbReference>
<gene>
    <name evidence="2" type="ORF">PVAP13_9KG639250</name>
</gene>
<dbReference type="EMBL" id="CM029053">
    <property type="protein sequence ID" value="KAG2554007.1"/>
    <property type="molecule type" value="Genomic_DNA"/>
</dbReference>
<evidence type="ECO:0000256" key="1">
    <source>
        <dbReference type="SAM" id="MobiDB-lite"/>
    </source>
</evidence>
<dbReference type="AlphaFoldDB" id="A0A8T0NWP9"/>
<sequence length="121" mass="12642">MLHGTGYQTPSSRTAKQVTLASRIWKGAAAAAASVFARDEVKALASTLWPSPAGSSPVDVEVTTASKQMQRNGYPTAGCSPPAPINGDQSPRKDRPVVPECFESASAELNNNNNNLGLTSN</sequence>
<keyword evidence="3" id="KW-1185">Reference proteome</keyword>